<dbReference type="RefSeq" id="WP_015365899.1">
    <property type="nucleotide sequence ID" value="NC_015663.1"/>
</dbReference>
<evidence type="ECO:0000256" key="2">
    <source>
        <dbReference type="ARBA" id="ARBA00023015"/>
    </source>
</evidence>
<evidence type="ECO:0000256" key="3">
    <source>
        <dbReference type="ARBA" id="ARBA00023125"/>
    </source>
</evidence>
<dbReference type="OrthoDB" id="6613734at2"/>
<dbReference type="InterPro" id="IPR000792">
    <property type="entry name" value="Tscrpt_reg_LuxR_C"/>
</dbReference>
<evidence type="ECO:0000313" key="8">
    <source>
        <dbReference type="Proteomes" id="UP000008881"/>
    </source>
</evidence>
<name>A0A0H3FUQ7_KLEAK</name>
<keyword evidence="4 5" id="KW-0804">Transcription</keyword>
<dbReference type="NCBIfam" id="NF011940">
    <property type="entry name" value="PRK15411.1"/>
    <property type="match status" value="1"/>
</dbReference>
<protein>
    <recommendedName>
        <fullName evidence="5">Transcriptional regulatory protein RcsA</fullName>
    </recommendedName>
</protein>
<dbReference type="Proteomes" id="UP000008881">
    <property type="component" value="Chromosome"/>
</dbReference>
<dbReference type="PRINTS" id="PR00038">
    <property type="entry name" value="HTHLUXR"/>
</dbReference>
<dbReference type="InterPro" id="IPR036388">
    <property type="entry name" value="WH-like_DNA-bd_sf"/>
</dbReference>
<sequence>MSTIIMDLCSYTRLGLTGYLASRGIKKRDIIEVRSAQSLKERCESLRPAVVFLNEDCFIHHEESNQLIRDIITTYPDTLFVIFMSLANIHFDHYLLVRKNLLISSKSLTPKDLDNILGNYLQTDSANNLNQLRTRIPTLSLSQAESNMLQMWMAGHATSHISRQMNIKAKTVSSHKGNIKKKIQTHNKQVIYHIVRLAENITSGIYVNMR</sequence>
<comment type="similarity">
    <text evidence="5">Belongs to the RcsA family.</text>
</comment>
<dbReference type="GO" id="GO:0006355">
    <property type="term" value="P:regulation of DNA-templated transcription"/>
    <property type="evidence" value="ECO:0007669"/>
    <property type="project" value="UniProtKB-UniRule"/>
</dbReference>
<reference evidence="7 8" key="1">
    <citation type="journal article" date="2012" name="J. Bacteriol.">
        <title>Complete genome sequence of Enterobacter aerogenes KCTC 2190.</title>
        <authorList>
            <person name="Shin S.H."/>
            <person name="Kim S."/>
            <person name="Kim J.Y."/>
            <person name="Lee S."/>
            <person name="Um Y."/>
            <person name="Oh M.K."/>
            <person name="Kim Y.R."/>
            <person name="Lee J."/>
            <person name="Yang K.S."/>
        </authorList>
    </citation>
    <scope>NUCLEOTIDE SEQUENCE [LARGE SCALE GENOMIC DNA]</scope>
    <source>
        <strain evidence="7 8">KCTC 2190</strain>
    </source>
</reference>
<proteinExistence type="inferred from homology"/>
<comment type="function">
    <text evidence="5">Component of the Rcs signaling system, which controls transcription of numerous genes. Binds to DNA to regulate expression of genes.</text>
</comment>
<gene>
    <name evidence="5 7" type="primary">rcsA</name>
    <name evidence="7" type="ordered locus">EAE_23070</name>
</gene>
<dbReference type="Gene3D" id="1.10.10.10">
    <property type="entry name" value="Winged helix-like DNA-binding domain superfamily/Winged helix DNA-binding domain"/>
    <property type="match status" value="1"/>
</dbReference>
<dbReference type="PATRIC" id="fig|1028307.3.peg.4572"/>
<evidence type="ECO:0000256" key="5">
    <source>
        <dbReference type="HAMAP-Rule" id="MF_00982"/>
    </source>
</evidence>
<dbReference type="InterPro" id="IPR016032">
    <property type="entry name" value="Sig_transdc_resp-reg_C-effctor"/>
</dbReference>
<dbReference type="PROSITE" id="PS00622">
    <property type="entry name" value="HTH_LUXR_1"/>
    <property type="match status" value="1"/>
</dbReference>
<dbReference type="Pfam" id="PF00196">
    <property type="entry name" value="GerE"/>
    <property type="match status" value="1"/>
</dbReference>
<dbReference type="GO" id="GO:0003677">
    <property type="term" value="F:DNA binding"/>
    <property type="evidence" value="ECO:0007669"/>
    <property type="project" value="UniProtKB-UniRule"/>
</dbReference>
<accession>A0A0H3FUQ7</accession>
<keyword evidence="2 5" id="KW-0805">Transcription regulation</keyword>
<dbReference type="HAMAP" id="MF_00982">
    <property type="entry name" value="RcsA"/>
    <property type="match status" value="1"/>
</dbReference>
<keyword evidence="1 5" id="KW-0716">Sensory transduction</keyword>
<evidence type="ECO:0000256" key="4">
    <source>
        <dbReference type="ARBA" id="ARBA00023163"/>
    </source>
</evidence>
<dbReference type="GeneID" id="93312782"/>
<dbReference type="InterPro" id="IPR030866">
    <property type="entry name" value="RcsA"/>
</dbReference>
<dbReference type="AlphaFoldDB" id="A0A0H3FUQ7"/>
<evidence type="ECO:0000259" key="6">
    <source>
        <dbReference type="PROSITE" id="PS50043"/>
    </source>
</evidence>
<feature type="domain" description="HTH luxR-type" evidence="6">
    <location>
        <begin position="134"/>
        <end position="199"/>
    </location>
</feature>
<keyword evidence="3 5" id="KW-0238">DNA-binding</keyword>
<evidence type="ECO:0000256" key="1">
    <source>
        <dbReference type="ARBA" id="ARBA00022606"/>
    </source>
</evidence>
<dbReference type="CDD" id="cd06170">
    <property type="entry name" value="LuxR_C_like"/>
    <property type="match status" value="1"/>
</dbReference>
<dbReference type="PROSITE" id="PS50043">
    <property type="entry name" value="HTH_LUXR_2"/>
    <property type="match status" value="1"/>
</dbReference>
<dbReference type="SUPFAM" id="SSF46894">
    <property type="entry name" value="C-terminal effector domain of the bipartite response regulators"/>
    <property type="match status" value="1"/>
</dbReference>
<keyword evidence="8" id="KW-1185">Reference proteome</keyword>
<dbReference type="EMBL" id="CP002824">
    <property type="protein sequence ID" value="AEG99513.1"/>
    <property type="molecule type" value="Genomic_DNA"/>
</dbReference>
<dbReference type="KEGG" id="eae:EAE_23070"/>
<evidence type="ECO:0000313" key="7">
    <source>
        <dbReference type="EMBL" id="AEG99513.1"/>
    </source>
</evidence>
<dbReference type="eggNOG" id="COG2197">
    <property type="taxonomic scope" value="Bacteria"/>
</dbReference>
<organism evidence="7 8">
    <name type="scientific">Klebsiella aerogenes (strain ATCC 13048 / DSM 30053 / CCUG 1429 / JCM 1235 / KCTC 2190 / NBRC 13534 / NCIMB 10102 / NCTC 10006 / CDC 819-56)</name>
    <name type="common">Enterobacter aerogenes</name>
    <dbReference type="NCBI Taxonomy" id="1028307"/>
    <lineage>
        <taxon>Bacteria</taxon>
        <taxon>Pseudomonadati</taxon>
        <taxon>Pseudomonadota</taxon>
        <taxon>Gammaproteobacteria</taxon>
        <taxon>Enterobacterales</taxon>
        <taxon>Enterobacteriaceae</taxon>
        <taxon>Klebsiella/Raoultella group</taxon>
        <taxon>Klebsiella</taxon>
    </lineage>
</organism>
<dbReference type="SMART" id="SM00421">
    <property type="entry name" value="HTH_LUXR"/>
    <property type="match status" value="1"/>
</dbReference>
<dbReference type="HOGENOM" id="CLU_105065_0_0_6"/>